<sequence length="124" mass="14597">MILTYSNVSISKIHSRHLRHFWIKKNKKKKNPSKCVPDSVSNFKGEIVKIMKEFCPVETSPHYLELRKVVLYINKGKLKARYIGRLSPRNPVSFSTQLVTLKVLVKDYRRNTHLFYSTQLHNVL</sequence>
<dbReference type="EMBL" id="BEXD01004092">
    <property type="protein sequence ID" value="GBC06669.1"/>
    <property type="molecule type" value="Genomic_DNA"/>
</dbReference>
<dbReference type="Proteomes" id="UP000247702">
    <property type="component" value="Unassembled WGS sequence"/>
</dbReference>
<comment type="caution">
    <text evidence="1">The sequence shown here is derived from an EMBL/GenBank/DDBJ whole genome shotgun (WGS) entry which is preliminary data.</text>
</comment>
<gene>
    <name evidence="1" type="ORF">RclHR1_00070036</name>
</gene>
<proteinExistence type="predicted"/>
<evidence type="ECO:0000313" key="1">
    <source>
        <dbReference type="EMBL" id="GBC06669.1"/>
    </source>
</evidence>
<accession>A0A2Z6SK99</accession>
<organism evidence="1 2">
    <name type="scientific">Rhizophagus clarus</name>
    <dbReference type="NCBI Taxonomy" id="94130"/>
    <lineage>
        <taxon>Eukaryota</taxon>
        <taxon>Fungi</taxon>
        <taxon>Fungi incertae sedis</taxon>
        <taxon>Mucoromycota</taxon>
        <taxon>Glomeromycotina</taxon>
        <taxon>Glomeromycetes</taxon>
        <taxon>Glomerales</taxon>
        <taxon>Glomeraceae</taxon>
        <taxon>Rhizophagus</taxon>
    </lineage>
</organism>
<name>A0A2Z6SK99_9GLOM</name>
<dbReference type="AlphaFoldDB" id="A0A2Z6SK99"/>
<keyword evidence="2" id="KW-1185">Reference proteome</keyword>
<evidence type="ECO:0000313" key="2">
    <source>
        <dbReference type="Proteomes" id="UP000247702"/>
    </source>
</evidence>
<protein>
    <submittedName>
        <fullName evidence="1">Uncharacterized protein</fullName>
    </submittedName>
</protein>
<reference evidence="1 2" key="1">
    <citation type="submission" date="2017-11" db="EMBL/GenBank/DDBJ databases">
        <title>The genome of Rhizophagus clarus HR1 reveals common genetic basis of auxotrophy among arbuscular mycorrhizal fungi.</title>
        <authorList>
            <person name="Kobayashi Y."/>
        </authorList>
    </citation>
    <scope>NUCLEOTIDE SEQUENCE [LARGE SCALE GENOMIC DNA]</scope>
    <source>
        <strain evidence="1 2">HR1</strain>
    </source>
</reference>